<sequence>MKKKGPHRSQSLNAFPGSSLKGFGNTTSFKLLTILDRSRFTVSKTGSVSVLEGDPNPFGARLIELPTGGGGGGAAGADRTVDDESGGGGGILDWKKEEEEMGMEALGGLGGRAGRTVVGPDWTLALIRFSISSMSDWEEGCRDCVGLMVDVDDCHVPTKATYVDVHVEQGSGVDGLIGVVVNAKESYGSKVVQNPTGNGKSVVSGDFLFDNVMVLDEDYIIDRSGPFSSIKFSNQNITIEGSPISDGNLAPLALTELNEKMLFGSWMTVDTQHSRFFAIAHEERVHEVTNSVTETVYVGVQQKTRAPAMGVTTRREVDMSIINKNVAYMASKPKKKTKDVVKGLGSSGRHDVVIIMEKQRPYSRSMGGKIVKAKGLSSRSSSAKGFSCENC</sequence>
<reference evidence="1 2" key="1">
    <citation type="journal article" date="2024" name="G3 (Bethesda)">
        <title>Genome assembly of Hibiscus sabdariffa L. provides insights into metabolisms of medicinal natural products.</title>
        <authorList>
            <person name="Kim T."/>
        </authorList>
    </citation>
    <scope>NUCLEOTIDE SEQUENCE [LARGE SCALE GENOMIC DNA]</scope>
    <source>
        <strain evidence="1">TK-2024</strain>
        <tissue evidence="1">Old leaves</tissue>
    </source>
</reference>
<comment type="caution">
    <text evidence="1">The sequence shown here is derived from an EMBL/GenBank/DDBJ whole genome shotgun (WGS) entry which is preliminary data.</text>
</comment>
<evidence type="ECO:0000313" key="2">
    <source>
        <dbReference type="Proteomes" id="UP001396334"/>
    </source>
</evidence>
<accession>A0ABR2T790</accession>
<proteinExistence type="predicted"/>
<gene>
    <name evidence="1" type="ORF">V6N11_018090</name>
</gene>
<protein>
    <submittedName>
        <fullName evidence="1">Uncharacterized protein</fullName>
    </submittedName>
</protein>
<dbReference type="EMBL" id="JBBPBN010000008">
    <property type="protein sequence ID" value="KAK9033052.1"/>
    <property type="molecule type" value="Genomic_DNA"/>
</dbReference>
<keyword evidence="2" id="KW-1185">Reference proteome</keyword>
<dbReference type="Proteomes" id="UP001396334">
    <property type="component" value="Unassembled WGS sequence"/>
</dbReference>
<evidence type="ECO:0000313" key="1">
    <source>
        <dbReference type="EMBL" id="KAK9033052.1"/>
    </source>
</evidence>
<organism evidence="1 2">
    <name type="scientific">Hibiscus sabdariffa</name>
    <name type="common">roselle</name>
    <dbReference type="NCBI Taxonomy" id="183260"/>
    <lineage>
        <taxon>Eukaryota</taxon>
        <taxon>Viridiplantae</taxon>
        <taxon>Streptophyta</taxon>
        <taxon>Embryophyta</taxon>
        <taxon>Tracheophyta</taxon>
        <taxon>Spermatophyta</taxon>
        <taxon>Magnoliopsida</taxon>
        <taxon>eudicotyledons</taxon>
        <taxon>Gunneridae</taxon>
        <taxon>Pentapetalae</taxon>
        <taxon>rosids</taxon>
        <taxon>malvids</taxon>
        <taxon>Malvales</taxon>
        <taxon>Malvaceae</taxon>
        <taxon>Malvoideae</taxon>
        <taxon>Hibiscus</taxon>
    </lineage>
</organism>
<name>A0ABR2T790_9ROSI</name>